<dbReference type="InterPro" id="IPR000524">
    <property type="entry name" value="Tscrpt_reg_HTH_GntR"/>
</dbReference>
<dbReference type="Proteomes" id="UP000658131">
    <property type="component" value="Unassembled WGS sequence"/>
</dbReference>
<keyword evidence="3" id="KW-0804">Transcription</keyword>
<dbReference type="SMART" id="SM00895">
    <property type="entry name" value="FCD"/>
    <property type="match status" value="1"/>
</dbReference>
<protein>
    <submittedName>
        <fullName evidence="5">GntR family transcriptional regulator</fullName>
    </submittedName>
</protein>
<sequence length="227" mass="25459">MPQKQSMSDQVLYRLREDIVNCVYKPGEIITETEVAQRYGSSKTPAREALSTLCLEEYLQKFPRKGYLIKSISLSDLQSLFQFRCILECASASLAAQHASEAEIRLLQSICSQIERFEDRTAGITAGQHDAGNASFHMQIARMSRNPYLISATANILNQMRRALTMDLMATDTSGAFKGHPHIVQAIHEHNPAAAEEAMRLHIGTTQDRIYLQNSQFFRSAGEFTSV</sequence>
<keyword evidence="6" id="KW-1185">Reference proteome</keyword>
<dbReference type="SMART" id="SM00345">
    <property type="entry name" value="HTH_GNTR"/>
    <property type="match status" value="1"/>
</dbReference>
<reference evidence="5 6" key="1">
    <citation type="submission" date="2020-08" db="EMBL/GenBank/DDBJ databases">
        <title>Genome public.</title>
        <authorList>
            <person name="Liu C."/>
            <person name="Sun Q."/>
        </authorList>
    </citation>
    <scope>NUCLEOTIDE SEQUENCE [LARGE SCALE GENOMIC DNA]</scope>
    <source>
        <strain evidence="5 6">BX1</strain>
    </source>
</reference>
<dbReference type="Gene3D" id="1.20.120.530">
    <property type="entry name" value="GntR ligand-binding domain-like"/>
    <property type="match status" value="1"/>
</dbReference>
<dbReference type="PANTHER" id="PTHR43537">
    <property type="entry name" value="TRANSCRIPTIONAL REGULATOR, GNTR FAMILY"/>
    <property type="match status" value="1"/>
</dbReference>
<organism evidence="5 6">
    <name type="scientific">Yanshouia hominis</name>
    <dbReference type="NCBI Taxonomy" id="2763673"/>
    <lineage>
        <taxon>Bacteria</taxon>
        <taxon>Bacillati</taxon>
        <taxon>Bacillota</taxon>
        <taxon>Clostridia</taxon>
        <taxon>Eubacteriales</taxon>
        <taxon>Oscillospiraceae</taxon>
        <taxon>Yanshouia</taxon>
    </lineage>
</organism>
<evidence type="ECO:0000256" key="1">
    <source>
        <dbReference type="ARBA" id="ARBA00023015"/>
    </source>
</evidence>
<evidence type="ECO:0000313" key="6">
    <source>
        <dbReference type="Proteomes" id="UP000658131"/>
    </source>
</evidence>
<dbReference type="Pfam" id="PF00392">
    <property type="entry name" value="GntR"/>
    <property type="match status" value="1"/>
</dbReference>
<dbReference type="InterPro" id="IPR011711">
    <property type="entry name" value="GntR_C"/>
</dbReference>
<name>A0ABR7NGV0_9FIRM</name>
<dbReference type="InterPro" id="IPR036388">
    <property type="entry name" value="WH-like_DNA-bd_sf"/>
</dbReference>
<dbReference type="PROSITE" id="PS50949">
    <property type="entry name" value="HTH_GNTR"/>
    <property type="match status" value="1"/>
</dbReference>
<dbReference type="PANTHER" id="PTHR43537:SF45">
    <property type="entry name" value="GNTR FAMILY REGULATORY PROTEIN"/>
    <property type="match status" value="1"/>
</dbReference>
<evidence type="ECO:0000259" key="4">
    <source>
        <dbReference type="PROSITE" id="PS50949"/>
    </source>
</evidence>
<dbReference type="RefSeq" id="WP_262399221.1">
    <property type="nucleotide sequence ID" value="NZ_JACRTB010000005.1"/>
</dbReference>
<keyword evidence="2" id="KW-0238">DNA-binding</keyword>
<keyword evidence="1" id="KW-0805">Transcription regulation</keyword>
<comment type="caution">
    <text evidence="5">The sequence shown here is derived from an EMBL/GenBank/DDBJ whole genome shotgun (WGS) entry which is preliminary data.</text>
</comment>
<dbReference type="Gene3D" id="1.10.10.10">
    <property type="entry name" value="Winged helix-like DNA-binding domain superfamily/Winged helix DNA-binding domain"/>
    <property type="match status" value="1"/>
</dbReference>
<evidence type="ECO:0000256" key="2">
    <source>
        <dbReference type="ARBA" id="ARBA00023125"/>
    </source>
</evidence>
<evidence type="ECO:0000313" key="5">
    <source>
        <dbReference type="EMBL" id="MBC8575595.1"/>
    </source>
</evidence>
<dbReference type="SUPFAM" id="SSF46785">
    <property type="entry name" value="Winged helix' DNA-binding domain"/>
    <property type="match status" value="1"/>
</dbReference>
<evidence type="ECO:0000256" key="3">
    <source>
        <dbReference type="ARBA" id="ARBA00023163"/>
    </source>
</evidence>
<feature type="domain" description="HTH gntR-type" evidence="4">
    <location>
        <begin position="5"/>
        <end position="72"/>
    </location>
</feature>
<dbReference type="InterPro" id="IPR008920">
    <property type="entry name" value="TF_FadR/GntR_C"/>
</dbReference>
<accession>A0ABR7NGV0</accession>
<proteinExistence type="predicted"/>
<dbReference type="Pfam" id="PF07729">
    <property type="entry name" value="FCD"/>
    <property type="match status" value="1"/>
</dbReference>
<dbReference type="EMBL" id="JACRTB010000005">
    <property type="protein sequence ID" value="MBC8575595.1"/>
    <property type="molecule type" value="Genomic_DNA"/>
</dbReference>
<dbReference type="SUPFAM" id="SSF48008">
    <property type="entry name" value="GntR ligand-binding domain-like"/>
    <property type="match status" value="1"/>
</dbReference>
<gene>
    <name evidence="5" type="ORF">H8717_04110</name>
</gene>
<dbReference type="InterPro" id="IPR036390">
    <property type="entry name" value="WH_DNA-bd_sf"/>
</dbReference>